<reference evidence="2 5" key="2">
    <citation type="submission" date="2016-09" db="EMBL/GenBank/DDBJ databases">
        <authorList>
            <consortium name="Pathogen Informatics"/>
        </authorList>
    </citation>
    <scope>NUCLEOTIDE SEQUENCE [LARGE SCALE GENOMIC DNA]</scope>
    <source>
        <strain evidence="2 5">82B</strain>
    </source>
</reference>
<dbReference type="Pfam" id="PF16882">
    <property type="entry name" value="DUF5079"/>
    <property type="match status" value="1"/>
</dbReference>
<keyword evidence="1" id="KW-0472">Membrane</keyword>
<reference evidence="3 4" key="1">
    <citation type="submission" date="2016-09" db="EMBL/GenBank/DDBJ databases">
        <authorList>
            <consortium name="Pathogen Informatics"/>
            <person name="Sun Q."/>
            <person name="Inoue M."/>
        </authorList>
    </citation>
    <scope>NUCLEOTIDE SEQUENCE [LARGE SCALE GENOMIC DNA]</scope>
    <source>
        <strain evidence="3 4">82C</strain>
    </source>
</reference>
<name>A0A1D4LIF2_9STAP</name>
<feature type="transmembrane region" description="Helical" evidence="1">
    <location>
        <begin position="121"/>
        <end position="145"/>
    </location>
</feature>
<evidence type="ECO:0000313" key="4">
    <source>
        <dbReference type="Proteomes" id="UP000095412"/>
    </source>
</evidence>
<evidence type="ECO:0000256" key="1">
    <source>
        <dbReference type="SAM" id="Phobius"/>
    </source>
</evidence>
<dbReference type="RefSeq" id="WP_069995437.1">
    <property type="nucleotide sequence ID" value="NZ_FMPG01000002.1"/>
</dbReference>
<dbReference type="EMBL" id="FMPG01000002">
    <property type="protein sequence ID" value="SCS66888.1"/>
    <property type="molecule type" value="Genomic_DNA"/>
</dbReference>
<keyword evidence="4" id="KW-1185">Reference proteome</keyword>
<evidence type="ECO:0000313" key="5">
    <source>
        <dbReference type="Proteomes" id="UP000095768"/>
    </source>
</evidence>
<evidence type="ECO:0000313" key="2">
    <source>
        <dbReference type="EMBL" id="SCS66888.1"/>
    </source>
</evidence>
<feature type="transmembrane region" description="Helical" evidence="1">
    <location>
        <begin position="46"/>
        <end position="66"/>
    </location>
</feature>
<feature type="transmembrane region" description="Helical" evidence="1">
    <location>
        <begin position="18"/>
        <end position="40"/>
    </location>
</feature>
<feature type="transmembrane region" description="Helical" evidence="1">
    <location>
        <begin position="87"/>
        <end position="109"/>
    </location>
</feature>
<organism evidence="2 5">
    <name type="scientific">Staphylococcus caeli</name>
    <dbReference type="NCBI Taxonomy" id="2201815"/>
    <lineage>
        <taxon>Bacteria</taxon>
        <taxon>Bacillati</taxon>
        <taxon>Bacillota</taxon>
        <taxon>Bacilli</taxon>
        <taxon>Bacillales</taxon>
        <taxon>Staphylococcaceae</taxon>
        <taxon>Staphylococcus</taxon>
    </lineage>
</organism>
<dbReference type="OrthoDB" id="2415938at2"/>
<keyword evidence="1" id="KW-0812">Transmembrane</keyword>
<dbReference type="Proteomes" id="UP000095768">
    <property type="component" value="Unassembled WGS sequence"/>
</dbReference>
<gene>
    <name evidence="2" type="ORF">SAMEA2297795_00940</name>
    <name evidence="3" type="ORF">SAMEA2297796_01263</name>
</gene>
<dbReference type="InterPro" id="IPR031690">
    <property type="entry name" value="DUF5079"/>
</dbReference>
<dbReference type="AlphaFoldDB" id="A0A1D4LIF2"/>
<dbReference type="Proteomes" id="UP000095412">
    <property type="component" value="Unassembled WGS sequence"/>
</dbReference>
<evidence type="ECO:0000313" key="3">
    <source>
        <dbReference type="EMBL" id="SCS86010.1"/>
    </source>
</evidence>
<feature type="transmembrane region" description="Helical" evidence="1">
    <location>
        <begin position="187"/>
        <end position="211"/>
    </location>
</feature>
<protein>
    <submittedName>
        <fullName evidence="2">Membrane protein</fullName>
    </submittedName>
</protein>
<sequence>MDNKEIQIKCMETIRNSYLIGFALVNFIIFGFYMFIYFVAGVKGQVPMYMWVYLVVSLLLWLLLYLQEKGIILKNYNKDNYKKRIASYYFINLLAGYNIPFLISSGYVFYFSGSRADAFTYWLIIAGLIVLSAIGLFVFCDGEFGVINDLGRGIKKLLGFILVLISFISLFYLSLILPVDSEENKMIWMGMIMLFCAHLLIARTYFFLAFLRVEIKEHGKQL</sequence>
<dbReference type="EMBL" id="FMPI01000007">
    <property type="protein sequence ID" value="SCS86010.1"/>
    <property type="molecule type" value="Genomic_DNA"/>
</dbReference>
<proteinExistence type="predicted"/>
<keyword evidence="1" id="KW-1133">Transmembrane helix</keyword>
<accession>A0A1D4LIF2</accession>
<feature type="transmembrane region" description="Helical" evidence="1">
    <location>
        <begin position="157"/>
        <end position="175"/>
    </location>
</feature>